<dbReference type="AlphaFoldDB" id="E8N4G5"/>
<dbReference type="HOGENOM" id="CLU_2630398_0_0_0"/>
<gene>
    <name evidence="2" type="ordered locus">ANT_12950</name>
</gene>
<keyword evidence="1" id="KW-0812">Transmembrane</keyword>
<reference evidence="2 3" key="1">
    <citation type="submission" date="2010-12" db="EMBL/GenBank/DDBJ databases">
        <title>Whole genome sequence of Anaerolinea thermophila UNI-1.</title>
        <authorList>
            <person name="Narita-Yamada S."/>
            <person name="Kishi E."/>
            <person name="Watanabe Y."/>
            <person name="Takasaki K."/>
            <person name="Ankai A."/>
            <person name="Oguchi A."/>
            <person name="Fukui S."/>
            <person name="Takahashi M."/>
            <person name="Yashiro I."/>
            <person name="Hosoyama A."/>
            <person name="Sekiguchi Y."/>
            <person name="Hanada S."/>
            <person name="Fujita N."/>
        </authorList>
    </citation>
    <scope>NUCLEOTIDE SEQUENCE [LARGE SCALE GENOMIC DNA]</scope>
    <source>
        <strain evidence="3">DSM 14523 / JCM 11388 / NBRC 100420 / UNI-1</strain>
    </source>
</reference>
<feature type="transmembrane region" description="Helical" evidence="1">
    <location>
        <begin position="6"/>
        <end position="27"/>
    </location>
</feature>
<dbReference type="RefSeq" id="WP_013559717.1">
    <property type="nucleotide sequence ID" value="NC_014960.1"/>
</dbReference>
<proteinExistence type="predicted"/>
<dbReference type="STRING" id="926569.ANT_12950"/>
<keyword evidence="1" id="KW-0472">Membrane</keyword>
<organism evidence="2 3">
    <name type="scientific">Anaerolinea thermophila (strain DSM 14523 / JCM 11388 / NBRC 100420 / UNI-1)</name>
    <dbReference type="NCBI Taxonomy" id="926569"/>
    <lineage>
        <taxon>Bacteria</taxon>
        <taxon>Bacillati</taxon>
        <taxon>Chloroflexota</taxon>
        <taxon>Anaerolineae</taxon>
        <taxon>Anaerolineales</taxon>
        <taxon>Anaerolineaceae</taxon>
        <taxon>Anaerolinea</taxon>
    </lineage>
</organism>
<evidence type="ECO:0000313" key="3">
    <source>
        <dbReference type="Proteomes" id="UP000008922"/>
    </source>
</evidence>
<dbReference type="KEGG" id="atm:ANT_12950"/>
<keyword evidence="1" id="KW-1133">Transmembrane helix</keyword>
<dbReference type="EMBL" id="AP012029">
    <property type="protein sequence ID" value="BAJ63329.1"/>
    <property type="molecule type" value="Genomic_DNA"/>
</dbReference>
<accession>E8N4G5</accession>
<name>E8N4G5_ANATU</name>
<protein>
    <submittedName>
        <fullName evidence="2">Uncharacterized protein</fullName>
    </submittedName>
</protein>
<dbReference type="Proteomes" id="UP000008922">
    <property type="component" value="Chromosome"/>
</dbReference>
<keyword evidence="3" id="KW-1185">Reference proteome</keyword>
<evidence type="ECO:0000313" key="2">
    <source>
        <dbReference type="EMBL" id="BAJ63329.1"/>
    </source>
</evidence>
<evidence type="ECO:0000256" key="1">
    <source>
        <dbReference type="SAM" id="Phobius"/>
    </source>
</evidence>
<dbReference type="InParanoid" id="E8N4G5"/>
<sequence length="77" mass="8875">MKDLGLAGWCAIGFLLLVIIGFNLWLYEFFKSKGDIPEIQILKRSFQALQKPFGQEEEQISELARKVREINSSSKKE</sequence>